<evidence type="ECO:0000313" key="9">
    <source>
        <dbReference type="EMBL" id="BAQ46810.1"/>
    </source>
</evidence>
<dbReference type="PROSITE" id="PS50928">
    <property type="entry name" value="ABC_TM1"/>
    <property type="match status" value="1"/>
</dbReference>
<comment type="subcellular location">
    <subcellularLocation>
        <location evidence="1 7">Cell membrane</location>
        <topology evidence="1 7">Multi-pass membrane protein</topology>
    </subcellularLocation>
</comment>
<dbReference type="AlphaFoldDB" id="A0A0C6FUN1"/>
<evidence type="ECO:0000313" key="10">
    <source>
        <dbReference type="Proteomes" id="UP000061432"/>
    </source>
</evidence>
<reference evidence="9 10" key="1">
    <citation type="journal article" date="2015" name="Genome Announc.">
        <title>Complete Genome Sequence of Methylobacterium aquaticum Strain 22A, Isolated from Racomitrium japonicum Moss.</title>
        <authorList>
            <person name="Tani A."/>
            <person name="Ogura Y."/>
            <person name="Hayashi T."/>
            <person name="Kimbara K."/>
        </authorList>
    </citation>
    <scope>NUCLEOTIDE SEQUENCE [LARGE SCALE GENOMIC DNA]</scope>
    <source>
        <strain evidence="9 10">MA-22A</strain>
    </source>
</reference>
<feature type="transmembrane region" description="Helical" evidence="7">
    <location>
        <begin position="273"/>
        <end position="299"/>
    </location>
</feature>
<dbReference type="KEGG" id="maqu:Maq22A_c18630"/>
<evidence type="ECO:0000259" key="8">
    <source>
        <dbReference type="PROSITE" id="PS50928"/>
    </source>
</evidence>
<dbReference type="CDD" id="cd06261">
    <property type="entry name" value="TM_PBP2"/>
    <property type="match status" value="1"/>
</dbReference>
<evidence type="ECO:0000256" key="4">
    <source>
        <dbReference type="ARBA" id="ARBA00022692"/>
    </source>
</evidence>
<keyword evidence="3" id="KW-1003">Cell membrane</keyword>
<feature type="transmembrane region" description="Helical" evidence="7">
    <location>
        <begin position="174"/>
        <end position="193"/>
    </location>
</feature>
<dbReference type="SUPFAM" id="SSF161098">
    <property type="entry name" value="MetI-like"/>
    <property type="match status" value="1"/>
</dbReference>
<evidence type="ECO:0000256" key="3">
    <source>
        <dbReference type="ARBA" id="ARBA00022475"/>
    </source>
</evidence>
<evidence type="ECO:0000256" key="1">
    <source>
        <dbReference type="ARBA" id="ARBA00004651"/>
    </source>
</evidence>
<evidence type="ECO:0000256" key="2">
    <source>
        <dbReference type="ARBA" id="ARBA00022448"/>
    </source>
</evidence>
<organism evidence="9 10">
    <name type="scientific">Methylobacterium aquaticum</name>
    <dbReference type="NCBI Taxonomy" id="270351"/>
    <lineage>
        <taxon>Bacteria</taxon>
        <taxon>Pseudomonadati</taxon>
        <taxon>Pseudomonadota</taxon>
        <taxon>Alphaproteobacteria</taxon>
        <taxon>Hyphomicrobiales</taxon>
        <taxon>Methylobacteriaceae</taxon>
        <taxon>Methylobacterium</taxon>
    </lineage>
</organism>
<dbReference type="GO" id="GO:0005886">
    <property type="term" value="C:plasma membrane"/>
    <property type="evidence" value="ECO:0007669"/>
    <property type="project" value="UniProtKB-SubCell"/>
</dbReference>
<feature type="transmembrane region" description="Helical" evidence="7">
    <location>
        <begin position="12"/>
        <end position="30"/>
    </location>
</feature>
<dbReference type="Gene3D" id="1.10.3720.10">
    <property type="entry name" value="MetI-like"/>
    <property type="match status" value="1"/>
</dbReference>
<dbReference type="STRING" id="270351.Maq22A_c18630"/>
<feature type="transmembrane region" description="Helical" evidence="7">
    <location>
        <begin position="231"/>
        <end position="253"/>
    </location>
</feature>
<comment type="similarity">
    <text evidence="7">Belongs to the binding-protein-dependent transport system permease family.</text>
</comment>
<dbReference type="PATRIC" id="fig|270351.10.peg.3592"/>
<dbReference type="InterPro" id="IPR045621">
    <property type="entry name" value="BPD_transp_1_N"/>
</dbReference>
<protein>
    <submittedName>
        <fullName evidence="9">ABC transporter</fullName>
    </submittedName>
</protein>
<dbReference type="PANTHER" id="PTHR43163">
    <property type="entry name" value="DIPEPTIDE TRANSPORT SYSTEM PERMEASE PROTEIN DPPB-RELATED"/>
    <property type="match status" value="1"/>
</dbReference>
<dbReference type="GO" id="GO:0055085">
    <property type="term" value="P:transmembrane transport"/>
    <property type="evidence" value="ECO:0007669"/>
    <property type="project" value="InterPro"/>
</dbReference>
<dbReference type="OrthoDB" id="9805855at2"/>
<dbReference type="InterPro" id="IPR000515">
    <property type="entry name" value="MetI-like"/>
</dbReference>
<proteinExistence type="inferred from homology"/>
<dbReference type="Proteomes" id="UP000061432">
    <property type="component" value="Chromosome"/>
</dbReference>
<reference evidence="10" key="2">
    <citation type="submission" date="2015-01" db="EMBL/GenBank/DDBJ databases">
        <title>Complete genome sequence of Methylobacterium aquaticum strain 22A.</title>
        <authorList>
            <person name="Tani A."/>
            <person name="Ogura Y."/>
            <person name="Hayashi T."/>
        </authorList>
    </citation>
    <scope>NUCLEOTIDE SEQUENCE [LARGE SCALE GENOMIC DNA]</scope>
    <source>
        <strain evidence="10">MA-22A</strain>
    </source>
</reference>
<gene>
    <name evidence="9" type="primary">dppB</name>
    <name evidence="9" type="ORF">Maq22A_c18630</name>
</gene>
<keyword evidence="5 7" id="KW-1133">Transmembrane helix</keyword>
<evidence type="ECO:0000256" key="7">
    <source>
        <dbReference type="RuleBase" id="RU363032"/>
    </source>
</evidence>
<dbReference type="RefSeq" id="WP_060847857.1">
    <property type="nucleotide sequence ID" value="NZ_AP014704.1"/>
</dbReference>
<dbReference type="Pfam" id="PF00528">
    <property type="entry name" value="BPD_transp_1"/>
    <property type="match status" value="1"/>
</dbReference>
<dbReference type="InterPro" id="IPR035906">
    <property type="entry name" value="MetI-like_sf"/>
</dbReference>
<feature type="transmembrane region" description="Helical" evidence="7">
    <location>
        <begin position="133"/>
        <end position="154"/>
    </location>
</feature>
<dbReference type="PANTHER" id="PTHR43163:SF6">
    <property type="entry name" value="DIPEPTIDE TRANSPORT SYSTEM PERMEASE PROTEIN DPPB-RELATED"/>
    <property type="match status" value="1"/>
</dbReference>
<accession>A0A0C6FUN1</accession>
<evidence type="ECO:0000256" key="6">
    <source>
        <dbReference type="ARBA" id="ARBA00023136"/>
    </source>
</evidence>
<name>A0A0C6FUN1_9HYPH</name>
<feature type="domain" description="ABC transmembrane type-1" evidence="8">
    <location>
        <begin position="94"/>
        <end position="292"/>
    </location>
</feature>
<keyword evidence="4 7" id="KW-0812">Transmembrane</keyword>
<feature type="transmembrane region" description="Helical" evidence="7">
    <location>
        <begin position="100"/>
        <end position="121"/>
    </location>
</feature>
<dbReference type="EMBL" id="AP014704">
    <property type="protein sequence ID" value="BAQ46810.1"/>
    <property type="molecule type" value="Genomic_DNA"/>
</dbReference>
<keyword evidence="6 7" id="KW-0472">Membrane</keyword>
<keyword evidence="2 7" id="KW-0813">Transport</keyword>
<sequence length="307" mass="32576">MIPYVLRRLAQAVPTLFIVVTLSFFLVRLAPGGPFDLERPLPAAAMENLRRVYGLDQPLLVQYGRYLAALARGDLGPSFSVRDLSVAELFARGLPVSMTLGGLALLVSLVLGTLLGGLSALRRGSALDHAVTTLGTFALTVPGFVVAPLLQIAFGLTLHWLPVGGWDDGSPKNLVLPVVTLALPQVAVVARLFRAGLVEVFDRPHWRTLRALGLPPRTLALHGLRGAALPVVSYLGPAAAGLLTGSVVVETVFGLPGVGRYFVDGAINRDYTLVLGTVVLIAVFVLVLNLLSDLACALIDPRLRDFG</sequence>
<dbReference type="Pfam" id="PF19300">
    <property type="entry name" value="BPD_transp_1_N"/>
    <property type="match status" value="1"/>
</dbReference>
<evidence type="ECO:0000256" key="5">
    <source>
        <dbReference type="ARBA" id="ARBA00022989"/>
    </source>
</evidence>